<name>A0ABY2GZT0_9HYPO</name>
<protein>
    <submittedName>
        <fullName evidence="1">Uncharacterized protein</fullName>
    </submittedName>
</protein>
<dbReference type="EMBL" id="PPTA01000008">
    <property type="protein sequence ID" value="TFB01492.1"/>
    <property type="molecule type" value="Genomic_DNA"/>
</dbReference>
<organism evidence="1 2">
    <name type="scientific">Trichoderma ghanense</name>
    <dbReference type="NCBI Taxonomy" id="65468"/>
    <lineage>
        <taxon>Eukaryota</taxon>
        <taxon>Fungi</taxon>
        <taxon>Dikarya</taxon>
        <taxon>Ascomycota</taxon>
        <taxon>Pezizomycotina</taxon>
        <taxon>Sordariomycetes</taxon>
        <taxon>Hypocreomycetidae</taxon>
        <taxon>Hypocreales</taxon>
        <taxon>Hypocreaceae</taxon>
        <taxon>Trichoderma</taxon>
    </lineage>
</organism>
<proteinExistence type="predicted"/>
<evidence type="ECO:0000313" key="1">
    <source>
        <dbReference type="EMBL" id="TFB01492.1"/>
    </source>
</evidence>
<accession>A0ABY2GZT0</accession>
<keyword evidence="2" id="KW-1185">Reference proteome</keyword>
<dbReference type="GeneID" id="300578134"/>
<dbReference type="RefSeq" id="XP_073557693.1">
    <property type="nucleotide sequence ID" value="XM_073703684.1"/>
</dbReference>
<comment type="caution">
    <text evidence="1">The sequence shown here is derived from an EMBL/GenBank/DDBJ whole genome shotgun (WGS) entry which is preliminary data.</text>
</comment>
<gene>
    <name evidence="1" type="ORF">CCMA1212_006463</name>
</gene>
<evidence type="ECO:0000313" key="2">
    <source>
        <dbReference type="Proteomes" id="UP001642720"/>
    </source>
</evidence>
<sequence length="83" mass="9292">MLVQPSIEAEHIVLENDDGVAVGNHAFDNPRREDLITVHGCDEEGSSEQSRQAPSEEYRLLRRMDDIVDEEDAIVFVEAVVNA</sequence>
<reference evidence="1 2" key="1">
    <citation type="submission" date="2018-01" db="EMBL/GenBank/DDBJ databases">
        <title>Genome characterization of the sugarcane-associated fungus Trichoderma ghanense CCMA-1212 and their application in lignocelulose bioconversion.</title>
        <authorList>
            <person name="Steindorff A.S."/>
            <person name="Mendes T.D."/>
            <person name="Vilela E.S.D."/>
            <person name="Rodrigues D.S."/>
            <person name="Formighieri E.F."/>
            <person name="Melo I.S."/>
            <person name="Favaro L.C.L."/>
        </authorList>
    </citation>
    <scope>NUCLEOTIDE SEQUENCE [LARGE SCALE GENOMIC DNA]</scope>
    <source>
        <strain evidence="1 2">CCMA-1212</strain>
    </source>
</reference>
<dbReference type="Proteomes" id="UP001642720">
    <property type="component" value="Unassembled WGS sequence"/>
</dbReference>